<dbReference type="PANTHER" id="PTHR31384">
    <property type="entry name" value="AUXIN RESPONSE FACTOR 4-RELATED"/>
    <property type="match status" value="1"/>
</dbReference>
<dbReference type="InterPro" id="IPR053793">
    <property type="entry name" value="PB1-like"/>
</dbReference>
<keyword evidence="2 6" id="KW-0805">Transcription regulation</keyword>
<dbReference type="Proteomes" id="UP000235145">
    <property type="component" value="Unassembled WGS sequence"/>
</dbReference>
<dbReference type="Gene3D" id="3.10.20.90">
    <property type="entry name" value="Phosphatidylinositol 3-kinase Catalytic Subunit, Chain A, domain 1"/>
    <property type="match status" value="1"/>
</dbReference>
<evidence type="ECO:0000256" key="1">
    <source>
        <dbReference type="ARBA" id="ARBA00004123"/>
    </source>
</evidence>
<keyword evidence="5 6" id="KW-0927">Auxin signaling pathway</keyword>
<comment type="subunit">
    <text evidence="6">Homodimers and heterodimers.</text>
</comment>
<sequence length="326" mass="36001">MYSGNAYPSFLSTIDPEQLQLSIAADEQAFGGSIANPMATNIHGQPLWYGNFSNIRMDSHATMDIDSSGGQPPSIGDVRQMVVSEPSGSNQMSSDGQPPSVNDLCRREPSQSEASCNRYEGPDEHEVQQVIISELNDGVYKRGTVGRSNYIDAYAGRFGVPQMAFNSINSTINNGGLLNSGVWAPPQRPQPIQQMRTYIRVGLDINYSSVYKRGAVGRSIDITSYSGYDELKQDLARRFGIEGQLDDQQRIGWKLVYVDHENDVLLVGNDPWEEFVICVKSIKILSPQEVQEMSLDGEFGGNNVVPNQACNSPVVEQFNGRLINFF</sequence>
<dbReference type="GO" id="GO:0009734">
    <property type="term" value="P:auxin-activated signaling pathway"/>
    <property type="evidence" value="ECO:0007669"/>
    <property type="project" value="UniProtKB-UniRule"/>
</dbReference>
<evidence type="ECO:0000256" key="4">
    <source>
        <dbReference type="ARBA" id="ARBA00023242"/>
    </source>
</evidence>
<dbReference type="GO" id="GO:0003677">
    <property type="term" value="F:DNA binding"/>
    <property type="evidence" value="ECO:0007669"/>
    <property type="project" value="InterPro"/>
</dbReference>
<dbReference type="FunFam" id="3.10.20.90:FF:000047">
    <property type="entry name" value="Auxin response factor"/>
    <property type="match status" value="1"/>
</dbReference>
<evidence type="ECO:0000256" key="6">
    <source>
        <dbReference type="RuleBase" id="RU004549"/>
    </source>
</evidence>
<evidence type="ECO:0000256" key="7">
    <source>
        <dbReference type="SAM" id="MobiDB-lite"/>
    </source>
</evidence>
<evidence type="ECO:0000256" key="5">
    <source>
        <dbReference type="ARBA" id="ARBA00023294"/>
    </source>
</evidence>
<comment type="similarity">
    <text evidence="6">Belongs to the Aux/IAA family.</text>
</comment>
<dbReference type="PANTHER" id="PTHR31384:SF9">
    <property type="entry name" value="AUXIN RESPONSE FACTOR 19"/>
    <property type="match status" value="1"/>
</dbReference>
<dbReference type="GO" id="GO:0005634">
    <property type="term" value="C:nucleus"/>
    <property type="evidence" value="ECO:0007669"/>
    <property type="project" value="UniProtKB-SubCell"/>
</dbReference>
<keyword evidence="10" id="KW-1185">Reference proteome</keyword>
<dbReference type="Pfam" id="PF02309">
    <property type="entry name" value="AUX_IAA"/>
    <property type="match status" value="1"/>
</dbReference>
<evidence type="ECO:0000313" key="10">
    <source>
        <dbReference type="Proteomes" id="UP000235145"/>
    </source>
</evidence>
<dbReference type="InterPro" id="IPR044835">
    <property type="entry name" value="ARF_plant"/>
</dbReference>
<evidence type="ECO:0000313" key="9">
    <source>
        <dbReference type="EMBL" id="KAJ0206419.1"/>
    </source>
</evidence>
<comment type="caution">
    <text evidence="9">The sequence shown here is derived from an EMBL/GenBank/DDBJ whole genome shotgun (WGS) entry which is preliminary data.</text>
</comment>
<gene>
    <name evidence="9" type="ORF">LSAT_V11C500257820</name>
</gene>
<keyword evidence="6" id="KW-0678">Repressor</keyword>
<comment type="subcellular location">
    <subcellularLocation>
        <location evidence="1 6">Nucleus</location>
    </subcellularLocation>
</comment>
<keyword evidence="3 6" id="KW-0804">Transcription</keyword>
<organism evidence="9 10">
    <name type="scientific">Lactuca sativa</name>
    <name type="common">Garden lettuce</name>
    <dbReference type="NCBI Taxonomy" id="4236"/>
    <lineage>
        <taxon>Eukaryota</taxon>
        <taxon>Viridiplantae</taxon>
        <taxon>Streptophyta</taxon>
        <taxon>Embryophyta</taxon>
        <taxon>Tracheophyta</taxon>
        <taxon>Spermatophyta</taxon>
        <taxon>Magnoliopsida</taxon>
        <taxon>eudicotyledons</taxon>
        <taxon>Gunneridae</taxon>
        <taxon>Pentapetalae</taxon>
        <taxon>asterids</taxon>
        <taxon>campanulids</taxon>
        <taxon>Asterales</taxon>
        <taxon>Asteraceae</taxon>
        <taxon>Cichorioideae</taxon>
        <taxon>Cichorieae</taxon>
        <taxon>Lactucinae</taxon>
        <taxon>Lactuca</taxon>
    </lineage>
</organism>
<reference evidence="9 10" key="1">
    <citation type="journal article" date="2017" name="Nat. Commun.">
        <title>Genome assembly with in vitro proximity ligation data and whole-genome triplication in lettuce.</title>
        <authorList>
            <person name="Reyes-Chin-Wo S."/>
            <person name="Wang Z."/>
            <person name="Yang X."/>
            <person name="Kozik A."/>
            <person name="Arikit S."/>
            <person name="Song C."/>
            <person name="Xia L."/>
            <person name="Froenicke L."/>
            <person name="Lavelle D.O."/>
            <person name="Truco M.J."/>
            <person name="Xia R."/>
            <person name="Zhu S."/>
            <person name="Xu C."/>
            <person name="Xu H."/>
            <person name="Xu X."/>
            <person name="Cox K."/>
            <person name="Korf I."/>
            <person name="Meyers B.C."/>
            <person name="Michelmore R.W."/>
        </authorList>
    </citation>
    <scope>NUCLEOTIDE SEQUENCE [LARGE SCALE GENOMIC DNA]</scope>
    <source>
        <strain evidence="10">cv. Salinas</strain>
        <tissue evidence="9">Seedlings</tissue>
    </source>
</reference>
<dbReference type="InterPro" id="IPR033389">
    <property type="entry name" value="AUX/IAA_dom"/>
</dbReference>
<evidence type="ECO:0000259" key="8">
    <source>
        <dbReference type="PROSITE" id="PS51745"/>
    </source>
</evidence>
<protein>
    <recommendedName>
        <fullName evidence="6">Auxin-responsive protein</fullName>
    </recommendedName>
</protein>
<dbReference type="GO" id="GO:0006355">
    <property type="term" value="P:regulation of DNA-templated transcription"/>
    <property type="evidence" value="ECO:0007669"/>
    <property type="project" value="InterPro"/>
</dbReference>
<evidence type="ECO:0000256" key="3">
    <source>
        <dbReference type="ARBA" id="ARBA00023163"/>
    </source>
</evidence>
<comment type="function">
    <text evidence="6">Aux/IAA proteins are short-lived transcriptional factors that function as repressors of early auxin response genes at low auxin concentrations.</text>
</comment>
<proteinExistence type="inferred from homology"/>
<dbReference type="SUPFAM" id="SSF54277">
    <property type="entry name" value="CAD &amp; PB1 domains"/>
    <property type="match status" value="1"/>
</dbReference>
<evidence type="ECO:0000256" key="2">
    <source>
        <dbReference type="ARBA" id="ARBA00023015"/>
    </source>
</evidence>
<accession>A0A9R1XDL1</accession>
<dbReference type="PROSITE" id="PS51745">
    <property type="entry name" value="PB1"/>
    <property type="match status" value="1"/>
</dbReference>
<feature type="compositionally biased region" description="Polar residues" evidence="7">
    <location>
        <begin position="86"/>
        <end position="100"/>
    </location>
</feature>
<dbReference type="EMBL" id="NBSK02000005">
    <property type="protein sequence ID" value="KAJ0206419.1"/>
    <property type="molecule type" value="Genomic_DNA"/>
</dbReference>
<feature type="domain" description="PB1" evidence="8">
    <location>
        <begin position="205"/>
        <end position="290"/>
    </location>
</feature>
<name>A0A9R1XDL1_LACSA</name>
<feature type="region of interest" description="Disordered" evidence="7">
    <location>
        <begin position="85"/>
        <end position="122"/>
    </location>
</feature>
<dbReference type="AlphaFoldDB" id="A0A9R1XDL1"/>
<keyword evidence="4 6" id="KW-0539">Nucleus</keyword>